<keyword evidence="3" id="KW-1185">Reference proteome</keyword>
<dbReference type="Proteomes" id="UP000544107">
    <property type="component" value="Unassembled WGS sequence"/>
</dbReference>
<protein>
    <recommendedName>
        <fullName evidence="5">HTH HARE-type domain-containing protein</fullName>
    </recommendedName>
</protein>
<accession>A0A1Q9A3I7</accession>
<dbReference type="EMBL" id="MKIN01000022">
    <property type="protein sequence ID" value="OLP49058.1"/>
    <property type="molecule type" value="Genomic_DNA"/>
</dbReference>
<dbReference type="RefSeq" id="WP_075614849.1">
    <property type="nucleotide sequence ID" value="NZ_JACIED010000001.1"/>
</dbReference>
<name>A0A1Q9A3I7_9HYPH</name>
<evidence type="ECO:0000313" key="4">
    <source>
        <dbReference type="Proteomes" id="UP000544107"/>
    </source>
</evidence>
<sequence length="82" mass="9186">MSHNDLQYVLQTLYDAGERDVHAGDLPWSSGMTPAILQALTMLYMTSRERGGETFFSLTRTGYGAIGKEPPSLFPFLRRLFG</sequence>
<dbReference type="AlphaFoldDB" id="A0A1Q9A3I7"/>
<organism evidence="2 3">
    <name type="scientific">Allorhizobium taibaishanense</name>
    <dbReference type="NCBI Taxonomy" id="887144"/>
    <lineage>
        <taxon>Bacteria</taxon>
        <taxon>Pseudomonadati</taxon>
        <taxon>Pseudomonadota</taxon>
        <taxon>Alphaproteobacteria</taxon>
        <taxon>Hyphomicrobiales</taxon>
        <taxon>Rhizobiaceae</taxon>
        <taxon>Rhizobium/Agrobacterium group</taxon>
        <taxon>Allorhizobium</taxon>
    </lineage>
</organism>
<evidence type="ECO:0000313" key="2">
    <source>
        <dbReference type="EMBL" id="OLP49058.1"/>
    </source>
</evidence>
<evidence type="ECO:0008006" key="5">
    <source>
        <dbReference type="Google" id="ProtNLM"/>
    </source>
</evidence>
<evidence type="ECO:0000313" key="1">
    <source>
        <dbReference type="EMBL" id="MBB4006042.1"/>
    </source>
</evidence>
<comment type="caution">
    <text evidence="2">The sequence shown here is derived from an EMBL/GenBank/DDBJ whole genome shotgun (WGS) entry which is preliminary data.</text>
</comment>
<dbReference type="EMBL" id="JACIED010000001">
    <property type="protein sequence ID" value="MBB4006042.1"/>
    <property type="molecule type" value="Genomic_DNA"/>
</dbReference>
<reference evidence="1 4" key="2">
    <citation type="submission" date="2020-08" db="EMBL/GenBank/DDBJ databases">
        <title>Genomic Encyclopedia of Type Strains, Phase IV (KMG-IV): sequencing the most valuable type-strain genomes for metagenomic binning, comparative biology and taxonomic classification.</title>
        <authorList>
            <person name="Goeker M."/>
        </authorList>
    </citation>
    <scope>NUCLEOTIDE SEQUENCE [LARGE SCALE GENOMIC DNA]</scope>
    <source>
        <strain evidence="1 4">DSM 100021</strain>
    </source>
</reference>
<gene>
    <name evidence="2" type="ORF">BJF91_18295</name>
    <name evidence="1" type="ORF">GGQ71_000278</name>
</gene>
<evidence type="ECO:0000313" key="3">
    <source>
        <dbReference type="Proteomes" id="UP000185598"/>
    </source>
</evidence>
<proteinExistence type="predicted"/>
<dbReference type="OrthoDB" id="8371537at2"/>
<dbReference type="Proteomes" id="UP000185598">
    <property type="component" value="Unassembled WGS sequence"/>
</dbReference>
<reference evidence="2 3" key="1">
    <citation type="submission" date="2016-09" db="EMBL/GenBank/DDBJ databases">
        <title>Rhizobium oryziradicis sp. nov., isolated from the root of rice.</title>
        <authorList>
            <person name="Zhao J."/>
            <person name="Zhang X."/>
        </authorList>
    </citation>
    <scope>NUCLEOTIDE SEQUENCE [LARGE SCALE GENOMIC DNA]</scope>
    <source>
        <strain evidence="2 3">14971</strain>
    </source>
</reference>